<dbReference type="GO" id="GO:0005737">
    <property type="term" value="C:cytoplasm"/>
    <property type="evidence" value="ECO:0007669"/>
    <property type="project" value="UniProtKB-ARBA"/>
</dbReference>
<dbReference type="AlphaFoldDB" id="A0A7D7QQV4"/>
<comment type="cofactor">
    <cofactor evidence="1">
        <name>Mn(2+)</name>
        <dbReference type="ChEBI" id="CHEBI:29035"/>
    </cofactor>
</comment>
<dbReference type="EMBL" id="CP054698">
    <property type="protein sequence ID" value="QMS87423.1"/>
    <property type="molecule type" value="Genomic_DNA"/>
</dbReference>
<evidence type="ECO:0000313" key="6">
    <source>
        <dbReference type="EMBL" id="QMS87423.1"/>
    </source>
</evidence>
<evidence type="ECO:0000256" key="1">
    <source>
        <dbReference type="ARBA" id="ARBA00001936"/>
    </source>
</evidence>
<dbReference type="Pfam" id="PF00456">
    <property type="entry name" value="Transketolase_N"/>
    <property type="match status" value="1"/>
</dbReference>
<keyword evidence="7" id="KW-1185">Reference proteome</keyword>
<dbReference type="PANTHER" id="PTHR43825:SF1">
    <property type="entry name" value="TRANSKETOLASE-LIKE PYRIMIDINE-BINDING DOMAIN-CONTAINING PROTEIN"/>
    <property type="match status" value="1"/>
</dbReference>
<dbReference type="InterPro" id="IPR033248">
    <property type="entry name" value="Transketolase_C"/>
</dbReference>
<dbReference type="InterPro" id="IPR051157">
    <property type="entry name" value="PDH/Transketolase"/>
</dbReference>
<comment type="cofactor">
    <cofactor evidence="3">
        <name>thiamine diphosphate</name>
        <dbReference type="ChEBI" id="CHEBI:58937"/>
    </cofactor>
</comment>
<proteinExistence type="inferred from homology"/>
<reference evidence="7" key="1">
    <citation type="submission" date="2020-06" db="EMBL/GenBank/DDBJ databases">
        <title>Nostoc edaphicum CCNP1411 genome.</title>
        <authorList>
            <person name="Fidor A."/>
            <person name="Grabski M."/>
            <person name="Gawor J."/>
            <person name="Gromadka R."/>
            <person name="Wegrzyn G."/>
            <person name="Mazur-Marzec H."/>
        </authorList>
    </citation>
    <scope>NUCLEOTIDE SEQUENCE [LARGE SCALE GENOMIC DNA]</scope>
    <source>
        <strain evidence="7">CCNP1411</strain>
    </source>
</reference>
<dbReference type="KEGG" id="ned:HUN01_07465"/>
<name>A0A7D7QQV4_9NOSO</name>
<sequence length="637" mass="69691">MTVTNIQFPIDLSAYKPLVLNPANATLTQEQRESLKTNIQLCRDAIVFFTATGAARGVGGHTGGPYDTVPEVIILDALFRAASDQFVPIFFDEAGHRVATQYLMAALHGDLPSEQLLHYREANSHLPGHPELGLTPGVKFSSGRLGHMWPYVNGVAIANPGKVVFCLGSDGSQQEGNDAEAARLAVAQHLNVKLIIDDNDVTIAGHPSKYLPGFSVAKTLEGHGLKVLEGDGEDLDDLYRRICEAVTTPGPIAIINKRPMCPGIKGLEGSTHGHDVISVELAIQYLESRQQTAAVEYIKSIQKPKQTYTFLGSSNKWDANRNVFGDAVVAVLSRISEAERKQKVRVIDSDLEGSCGLKKIHDAYPEIFISSGIMERGNFSAAAGFGMEPGKQGIFATFSAFLEMCISEITMARLNYSNVLCHFSHAGIDDMADNTCHFGLNNMFADNGLDDGYETRLYFPSDANQMKACVEAVFFAPGLRFIFSTRSKVPNILDKNGHELFGSDYKFVPGKDEVIREGTQGYIISFGEALYRALDAVERLQQEGLDVGLINKPTLNVIDEEMMAKIGNAPFALVVESFNRRTGLGSRFGSWLLERGFTPKYAHLGTHQEGCGGLWEQFPHQGIDPVSIINKVKDLVR</sequence>
<dbReference type="InterPro" id="IPR005474">
    <property type="entry name" value="Transketolase_N"/>
</dbReference>
<evidence type="ECO:0000259" key="5">
    <source>
        <dbReference type="SMART" id="SM00861"/>
    </source>
</evidence>
<dbReference type="InterPro" id="IPR005475">
    <property type="entry name" value="Transketolase-like_Pyr-bd"/>
</dbReference>
<accession>A0A7D7QQV4</accession>
<dbReference type="PANTHER" id="PTHR43825">
    <property type="entry name" value="PYRUVATE DEHYDROGENASE E1 COMPONENT"/>
    <property type="match status" value="1"/>
</dbReference>
<dbReference type="InterPro" id="IPR009014">
    <property type="entry name" value="Transketo_C/PFOR_II"/>
</dbReference>
<dbReference type="Gene3D" id="3.40.50.920">
    <property type="match status" value="1"/>
</dbReference>
<dbReference type="SUPFAM" id="SSF52518">
    <property type="entry name" value="Thiamin diphosphate-binding fold (THDP-binding)"/>
    <property type="match status" value="2"/>
</dbReference>
<feature type="domain" description="Transketolase-like pyrimidine-binding" evidence="5">
    <location>
        <begin position="318"/>
        <end position="491"/>
    </location>
</feature>
<dbReference type="Pfam" id="PF02779">
    <property type="entry name" value="Transket_pyr"/>
    <property type="match status" value="1"/>
</dbReference>
<evidence type="ECO:0000313" key="7">
    <source>
        <dbReference type="Proteomes" id="UP000514713"/>
    </source>
</evidence>
<dbReference type="SMART" id="SM00861">
    <property type="entry name" value="Transket_pyr"/>
    <property type="match status" value="1"/>
</dbReference>
<dbReference type="Proteomes" id="UP000514713">
    <property type="component" value="Chromosome"/>
</dbReference>
<gene>
    <name evidence="6" type="ORF">HUN01_07465</name>
</gene>
<evidence type="ECO:0000256" key="2">
    <source>
        <dbReference type="ARBA" id="ARBA00001946"/>
    </source>
</evidence>
<organism evidence="6 7">
    <name type="scientific">Nostoc edaphicum CCNP1411</name>
    <dbReference type="NCBI Taxonomy" id="1472755"/>
    <lineage>
        <taxon>Bacteria</taxon>
        <taxon>Bacillati</taxon>
        <taxon>Cyanobacteriota</taxon>
        <taxon>Cyanophyceae</taxon>
        <taxon>Nostocales</taxon>
        <taxon>Nostocaceae</taxon>
        <taxon>Nostoc</taxon>
    </lineage>
</organism>
<dbReference type="Pfam" id="PF02780">
    <property type="entry name" value="Transketolase_C"/>
    <property type="match status" value="1"/>
</dbReference>
<dbReference type="InterPro" id="IPR029061">
    <property type="entry name" value="THDP-binding"/>
</dbReference>
<comment type="similarity">
    <text evidence="4">Belongs to the transketolase family.</text>
</comment>
<evidence type="ECO:0000256" key="4">
    <source>
        <dbReference type="ARBA" id="ARBA00007131"/>
    </source>
</evidence>
<dbReference type="Gene3D" id="3.40.50.970">
    <property type="match status" value="2"/>
</dbReference>
<evidence type="ECO:0000256" key="3">
    <source>
        <dbReference type="ARBA" id="ARBA00001964"/>
    </source>
</evidence>
<dbReference type="SUPFAM" id="SSF52922">
    <property type="entry name" value="TK C-terminal domain-like"/>
    <property type="match status" value="1"/>
</dbReference>
<comment type="cofactor">
    <cofactor evidence="2">
        <name>Mg(2+)</name>
        <dbReference type="ChEBI" id="CHEBI:18420"/>
    </cofactor>
</comment>
<protein>
    <submittedName>
        <fullName evidence="6">Transketolase</fullName>
    </submittedName>
</protein>
<dbReference type="RefSeq" id="WP_181930736.1">
    <property type="nucleotide sequence ID" value="NZ_CP054698.1"/>
</dbReference>